<evidence type="ECO:0000256" key="7">
    <source>
        <dbReference type="ARBA" id="ARBA00023235"/>
    </source>
</evidence>
<evidence type="ECO:0000256" key="1">
    <source>
        <dbReference type="ARBA" id="ARBA00009922"/>
    </source>
</evidence>
<comment type="catalytic activity">
    <reaction evidence="11">
        <text>ATP + H2O = ADP + phosphate + H(+)</text>
        <dbReference type="Rhea" id="RHEA:13065"/>
        <dbReference type="ChEBI" id="CHEBI:15377"/>
        <dbReference type="ChEBI" id="CHEBI:15378"/>
        <dbReference type="ChEBI" id="CHEBI:30616"/>
        <dbReference type="ChEBI" id="CHEBI:43474"/>
        <dbReference type="ChEBI" id="CHEBI:456216"/>
        <dbReference type="EC" id="5.6.2.4"/>
    </reaction>
</comment>
<evidence type="ECO:0000256" key="10">
    <source>
        <dbReference type="ARBA" id="ARBA00034923"/>
    </source>
</evidence>
<feature type="domain" description="UvrD-like helicase ATP-binding" evidence="13">
    <location>
        <begin position="9"/>
        <end position="289"/>
    </location>
</feature>
<feature type="binding site" evidence="12">
    <location>
        <begin position="30"/>
        <end position="37"/>
    </location>
    <ligand>
        <name>ATP</name>
        <dbReference type="ChEBI" id="CHEBI:30616"/>
    </ligand>
</feature>
<keyword evidence="3 12" id="KW-0378">Hydrolase</keyword>
<evidence type="ECO:0000256" key="4">
    <source>
        <dbReference type="ARBA" id="ARBA00022806"/>
    </source>
</evidence>
<comment type="similarity">
    <text evidence="1">Belongs to the helicase family. UvrD subfamily.</text>
</comment>
<dbReference type="InterPro" id="IPR013986">
    <property type="entry name" value="DExx_box_DNA_helicase_dom_sf"/>
</dbReference>
<dbReference type="InterPro" id="IPR027417">
    <property type="entry name" value="P-loop_NTPase"/>
</dbReference>
<keyword evidence="4 12" id="KW-0347">Helicase</keyword>
<dbReference type="PROSITE" id="PS51217">
    <property type="entry name" value="UVRD_HELICASE_CTER"/>
    <property type="match status" value="1"/>
</dbReference>
<reference evidence="15 16" key="1">
    <citation type="submission" date="2022-11" db="EMBL/GenBank/DDBJ databases">
        <title>Host association and intracellularity evolved multiple times independently in the Rickettsiales.</title>
        <authorList>
            <person name="Castelli M."/>
            <person name="Nardi T."/>
            <person name="Gammuto L."/>
            <person name="Bellinzona G."/>
            <person name="Sabaneyeva E."/>
            <person name="Potekhin A."/>
            <person name="Serra V."/>
            <person name="Petroni G."/>
            <person name="Sassera D."/>
        </authorList>
    </citation>
    <scope>NUCLEOTIDE SEQUENCE [LARGE SCALE GENOMIC DNA]</scope>
    <source>
        <strain evidence="15 16">NDG2</strain>
    </source>
</reference>
<name>A0ABZ0UJD9_9RICK</name>
<dbReference type="EMBL" id="CP110820">
    <property type="protein sequence ID" value="WPX96221.1"/>
    <property type="molecule type" value="Genomic_DNA"/>
</dbReference>
<evidence type="ECO:0000256" key="12">
    <source>
        <dbReference type="PROSITE-ProRule" id="PRU00560"/>
    </source>
</evidence>
<organism evidence="15 16">
    <name type="scientific">Candidatus Bandiella euplotis</name>
    <dbReference type="NCBI Taxonomy" id="1664265"/>
    <lineage>
        <taxon>Bacteria</taxon>
        <taxon>Pseudomonadati</taxon>
        <taxon>Pseudomonadota</taxon>
        <taxon>Alphaproteobacteria</taxon>
        <taxon>Rickettsiales</taxon>
        <taxon>Candidatus Midichloriaceae</taxon>
        <taxon>Candidatus Bandiella</taxon>
    </lineage>
</organism>
<dbReference type="Gene3D" id="1.10.10.160">
    <property type="match status" value="1"/>
</dbReference>
<dbReference type="InterPro" id="IPR014016">
    <property type="entry name" value="UvrD-like_ATP-bd"/>
</dbReference>
<accession>A0ABZ0UJD9</accession>
<keyword evidence="7" id="KW-0413">Isomerase</keyword>
<dbReference type="SUPFAM" id="SSF52540">
    <property type="entry name" value="P-loop containing nucleoside triphosphate hydrolases"/>
    <property type="match status" value="1"/>
</dbReference>
<dbReference type="Pfam" id="PF00580">
    <property type="entry name" value="UvrD-helicase"/>
    <property type="match status" value="1"/>
</dbReference>
<evidence type="ECO:0000256" key="11">
    <source>
        <dbReference type="ARBA" id="ARBA00048988"/>
    </source>
</evidence>
<dbReference type="InterPro" id="IPR000212">
    <property type="entry name" value="DNA_helicase_UvrD/REP"/>
</dbReference>
<keyword evidence="16" id="KW-1185">Reference proteome</keyword>
<protein>
    <recommendedName>
        <fullName evidence="9">DNA 3'-5' helicase</fullName>
        <ecNumber evidence="9">5.6.2.4</ecNumber>
    </recommendedName>
    <alternativeName>
        <fullName evidence="10">DNA 3'-5' helicase II</fullName>
    </alternativeName>
</protein>
<keyword evidence="2 12" id="KW-0547">Nucleotide-binding</keyword>
<dbReference type="Gene3D" id="3.40.50.300">
    <property type="entry name" value="P-loop containing nucleotide triphosphate hydrolases"/>
    <property type="match status" value="2"/>
</dbReference>
<dbReference type="Pfam" id="PF13361">
    <property type="entry name" value="UvrD_C"/>
    <property type="match status" value="1"/>
</dbReference>
<evidence type="ECO:0000256" key="3">
    <source>
        <dbReference type="ARBA" id="ARBA00022801"/>
    </source>
</evidence>
<sequence length="714" mass="82518">MDDTKEYLSGLNESQLEAVTHVEGPLLILAGAGTGKTRVLTSRIINIVDNAHAFPSQILAVTFTNKAASEMRQRVEKYLGDVMGSMNIGTFHSIAAKILRKHAELLGYKSDYTIINQDDQIRLIKQIVKDFGFDEKDVPAKLLLYYINRFKDRAILPENVASNDIGHFANNKIKQLYHEYQDRLKNFNAMDFGDLLLNNITLFNTHLDICLLYQNKFKYMLVDEYQDTNIAQYMWLRILSQNNNNICCVGDDDQSIYAWRGAEISNILRFDKDYKDAKVIRLERNYRSTQHILNIASKLIANNTMRHFKELWTERTDGDMVKVVNYYDDKEEARAIADEIDMLERMKKCSLSDIAVLVRAGYQTRNFEESLNFLGIPYRIIGSTKFYDRTEVKDGVAYIRLLINHDDNLAFERIINVPKRGVGPSTLQNIIQLSKENGISYFAATKMLVQQKKSKSKAMDSLADFINHIETSNHQLKHTEHRKVVEELMEKTSYLEMYRKEDKEDAKDRFGNIKELVRSLEEYESLNDFLQYITLVNDADNVAEDNRVNIMTMHAAKGLEFDTVFLPGWEEGVFPSSKSIEEDRENGLEEERRLAYVAITRAKRNLTISYACYRRVYGDFQASEISRFINELPKNAYQLINNYFNNTYKQNNNHPVIKINKARSIEHAKFGVGEKVEHVTFGKGVVLSADGNVRQVFFEKTGVKKIMVEFLKIV</sequence>
<comment type="catalytic activity">
    <reaction evidence="8">
        <text>Couples ATP hydrolysis with the unwinding of duplex DNA by translocating in the 3'-5' direction.</text>
        <dbReference type="EC" id="5.6.2.4"/>
    </reaction>
</comment>
<evidence type="ECO:0000313" key="16">
    <source>
        <dbReference type="Proteomes" id="UP001327219"/>
    </source>
</evidence>
<evidence type="ECO:0000256" key="2">
    <source>
        <dbReference type="ARBA" id="ARBA00022741"/>
    </source>
</evidence>
<dbReference type="EC" id="5.6.2.4" evidence="9"/>
<evidence type="ECO:0000259" key="14">
    <source>
        <dbReference type="PROSITE" id="PS51217"/>
    </source>
</evidence>
<gene>
    <name evidence="15" type="ORF">Bandiella_00330</name>
</gene>
<evidence type="ECO:0000259" key="13">
    <source>
        <dbReference type="PROSITE" id="PS51198"/>
    </source>
</evidence>
<keyword evidence="5 12" id="KW-0067">ATP-binding</keyword>
<dbReference type="PANTHER" id="PTHR11070:SF2">
    <property type="entry name" value="ATP-DEPENDENT DNA HELICASE SRS2"/>
    <property type="match status" value="1"/>
</dbReference>
<keyword evidence="6" id="KW-0238">DNA-binding</keyword>
<feature type="domain" description="UvrD-like helicase C-terminal" evidence="14">
    <location>
        <begin position="290"/>
        <end position="558"/>
    </location>
</feature>
<evidence type="ECO:0000256" key="6">
    <source>
        <dbReference type="ARBA" id="ARBA00023125"/>
    </source>
</evidence>
<evidence type="ECO:0000256" key="8">
    <source>
        <dbReference type="ARBA" id="ARBA00034617"/>
    </source>
</evidence>
<dbReference type="PANTHER" id="PTHR11070">
    <property type="entry name" value="UVRD / RECB / PCRA DNA HELICASE FAMILY MEMBER"/>
    <property type="match status" value="1"/>
</dbReference>
<evidence type="ECO:0000256" key="5">
    <source>
        <dbReference type="ARBA" id="ARBA00022840"/>
    </source>
</evidence>
<proteinExistence type="inferred from homology"/>
<evidence type="ECO:0000256" key="9">
    <source>
        <dbReference type="ARBA" id="ARBA00034808"/>
    </source>
</evidence>
<evidence type="ECO:0000313" key="15">
    <source>
        <dbReference type="EMBL" id="WPX96221.1"/>
    </source>
</evidence>
<dbReference type="PROSITE" id="PS51198">
    <property type="entry name" value="UVRD_HELICASE_ATP_BIND"/>
    <property type="match status" value="1"/>
</dbReference>
<dbReference type="Proteomes" id="UP001327219">
    <property type="component" value="Chromosome"/>
</dbReference>
<dbReference type="InterPro" id="IPR014017">
    <property type="entry name" value="DNA_helicase_UvrD-like_C"/>
</dbReference>
<dbReference type="CDD" id="cd18807">
    <property type="entry name" value="SF1_C_UvrD"/>
    <property type="match status" value="1"/>
</dbReference>
<dbReference type="CDD" id="cd17932">
    <property type="entry name" value="DEXQc_UvrD"/>
    <property type="match status" value="1"/>
</dbReference>
<dbReference type="Gene3D" id="1.10.486.10">
    <property type="entry name" value="PCRA, domain 4"/>
    <property type="match status" value="1"/>
</dbReference>